<dbReference type="AlphaFoldDB" id="A0A8J2H9W2"/>
<organism evidence="3 4">
    <name type="scientific">Cotesia congregata</name>
    <name type="common">Parasitoid wasp</name>
    <name type="synonym">Apanteles congregatus</name>
    <dbReference type="NCBI Taxonomy" id="51543"/>
    <lineage>
        <taxon>Eukaryota</taxon>
        <taxon>Metazoa</taxon>
        <taxon>Ecdysozoa</taxon>
        <taxon>Arthropoda</taxon>
        <taxon>Hexapoda</taxon>
        <taxon>Insecta</taxon>
        <taxon>Pterygota</taxon>
        <taxon>Neoptera</taxon>
        <taxon>Endopterygota</taxon>
        <taxon>Hymenoptera</taxon>
        <taxon>Apocrita</taxon>
        <taxon>Ichneumonoidea</taxon>
        <taxon>Braconidae</taxon>
        <taxon>Microgastrinae</taxon>
        <taxon>Cotesia</taxon>
    </lineage>
</organism>
<feature type="region of interest" description="Disordered" evidence="1">
    <location>
        <begin position="78"/>
        <end position="97"/>
    </location>
</feature>
<dbReference type="SUPFAM" id="SSF53850">
    <property type="entry name" value="Periplasmic binding protein-like II"/>
    <property type="match status" value="1"/>
</dbReference>
<dbReference type="PANTHER" id="PTHR11485">
    <property type="entry name" value="TRANSFERRIN"/>
    <property type="match status" value="1"/>
</dbReference>
<dbReference type="GO" id="GO:0055037">
    <property type="term" value="C:recycling endosome"/>
    <property type="evidence" value="ECO:0007669"/>
    <property type="project" value="TreeGrafter"/>
</dbReference>
<dbReference type="GO" id="GO:0006826">
    <property type="term" value="P:iron ion transport"/>
    <property type="evidence" value="ECO:0007669"/>
    <property type="project" value="TreeGrafter"/>
</dbReference>
<dbReference type="GO" id="GO:0005769">
    <property type="term" value="C:early endosome"/>
    <property type="evidence" value="ECO:0007669"/>
    <property type="project" value="TreeGrafter"/>
</dbReference>
<evidence type="ECO:0000313" key="4">
    <source>
        <dbReference type="Proteomes" id="UP000786811"/>
    </source>
</evidence>
<dbReference type="OrthoDB" id="5914301at2759"/>
<proteinExistence type="predicted"/>
<dbReference type="EMBL" id="CAJNRD030001119">
    <property type="protein sequence ID" value="CAG5087822.1"/>
    <property type="molecule type" value="Genomic_DNA"/>
</dbReference>
<dbReference type="Pfam" id="PF00405">
    <property type="entry name" value="Transferrin"/>
    <property type="match status" value="1"/>
</dbReference>
<dbReference type="GO" id="GO:0005615">
    <property type="term" value="C:extracellular space"/>
    <property type="evidence" value="ECO:0007669"/>
    <property type="project" value="TreeGrafter"/>
</dbReference>
<name>A0A8J2H9W2_COTCN</name>
<dbReference type="PROSITE" id="PS51408">
    <property type="entry name" value="TRANSFERRIN_LIKE_4"/>
    <property type="match status" value="1"/>
</dbReference>
<sequence length="129" mass="13968">MKDSSINKLADLKDKKSCYTFYKSDFTGWLAPVQVLKKAGLITSEEGLGEFFGGSCAPGASKTSPLCQQCVGDMESQDDQNKEATKCQPTQAEDFSDSKGALSCLTSGHGDVAFVPYTVLEKIKYLFSK</sequence>
<dbReference type="Proteomes" id="UP000786811">
    <property type="component" value="Unassembled WGS sequence"/>
</dbReference>
<dbReference type="Gene3D" id="3.40.190.10">
    <property type="entry name" value="Periplasmic binding protein-like II"/>
    <property type="match status" value="1"/>
</dbReference>
<dbReference type="GO" id="GO:0005886">
    <property type="term" value="C:plasma membrane"/>
    <property type="evidence" value="ECO:0007669"/>
    <property type="project" value="TreeGrafter"/>
</dbReference>
<protein>
    <submittedName>
        <fullName evidence="3">Similar to Saxiphilin (Lithobates catesbeianus)</fullName>
    </submittedName>
</protein>
<evidence type="ECO:0000256" key="1">
    <source>
        <dbReference type="SAM" id="MobiDB-lite"/>
    </source>
</evidence>
<accession>A0A8J2H9W2</accession>
<dbReference type="PANTHER" id="PTHR11485:SF29">
    <property type="entry name" value="TRANSFERRIN 2"/>
    <property type="match status" value="1"/>
</dbReference>
<feature type="domain" description="Transferrin-like" evidence="2">
    <location>
        <begin position="1"/>
        <end position="129"/>
    </location>
</feature>
<reference evidence="3" key="1">
    <citation type="submission" date="2021-04" db="EMBL/GenBank/DDBJ databases">
        <authorList>
            <person name="Chebbi M.A.C M."/>
        </authorList>
    </citation>
    <scope>NUCLEOTIDE SEQUENCE</scope>
</reference>
<dbReference type="InterPro" id="IPR001156">
    <property type="entry name" value="Transferrin-like_dom"/>
</dbReference>
<keyword evidence="4" id="KW-1185">Reference proteome</keyword>
<evidence type="ECO:0000259" key="2">
    <source>
        <dbReference type="PROSITE" id="PS51408"/>
    </source>
</evidence>
<comment type="caution">
    <text evidence="3">The sequence shown here is derived from an EMBL/GenBank/DDBJ whole genome shotgun (WGS) entry which is preliminary data.</text>
</comment>
<evidence type="ECO:0000313" key="3">
    <source>
        <dbReference type="EMBL" id="CAG5087822.1"/>
    </source>
</evidence>
<gene>
    <name evidence="3" type="ORF">HICCMSTLAB_LOCUS4616</name>
</gene>